<sequence length="223" mass="23727">MKKSVSSGILLMLVIVSGCIGTDFIEDVLIPPRVVISAKVDSLKVGESFQFVGEYYDSLGEEKPRQIAWQSSDANIISVDNTGLATALSEGDITITASVGNVMDVIMVNAGQVTSEVATERTGSFRGNFDYDVQGTFTLKEVDGSLVLEFSSNFTASRGPGLYIYLSNSQSSVGGGVELGKLKANSGEQSYDVPASVELNDYNHVLVYCKPFGVAFGVGTFND</sequence>
<dbReference type="InterPro" id="IPR008964">
    <property type="entry name" value="Invasin/intimin_cell_adhesion"/>
</dbReference>
<keyword evidence="3" id="KW-1185">Reference proteome</keyword>
<dbReference type="PROSITE" id="PS51549">
    <property type="entry name" value="DM13"/>
    <property type="match status" value="1"/>
</dbReference>
<organism evidence="2 3">
    <name type="scientific">Splendidivirga corallicola</name>
    <dbReference type="NCBI Taxonomy" id="3051826"/>
    <lineage>
        <taxon>Bacteria</taxon>
        <taxon>Pseudomonadati</taxon>
        <taxon>Bacteroidota</taxon>
        <taxon>Cytophagia</taxon>
        <taxon>Cytophagales</taxon>
        <taxon>Splendidivirgaceae</taxon>
        <taxon>Splendidivirga</taxon>
    </lineage>
</organism>
<dbReference type="RefSeq" id="WP_346753227.1">
    <property type="nucleotide sequence ID" value="NZ_JAUJEA010000006.1"/>
</dbReference>
<dbReference type="SUPFAM" id="SSF49373">
    <property type="entry name" value="Invasin/intimin cell-adhesion fragments"/>
    <property type="match status" value="1"/>
</dbReference>
<gene>
    <name evidence="2" type="ORF">QQ008_17585</name>
</gene>
<accession>A0ABT8KR31</accession>
<evidence type="ECO:0000313" key="2">
    <source>
        <dbReference type="EMBL" id="MDN5203206.1"/>
    </source>
</evidence>
<dbReference type="Pfam" id="PF02368">
    <property type="entry name" value="Big_2"/>
    <property type="match status" value="1"/>
</dbReference>
<protein>
    <submittedName>
        <fullName evidence="2">DM13 domain-containing protein</fullName>
    </submittedName>
</protein>
<dbReference type="Gene3D" id="2.60.40.1080">
    <property type="match status" value="1"/>
</dbReference>
<dbReference type="InterPro" id="IPR003343">
    <property type="entry name" value="Big_2"/>
</dbReference>
<name>A0ABT8KR31_9BACT</name>
<dbReference type="EMBL" id="JAUJEA010000006">
    <property type="protein sequence ID" value="MDN5203206.1"/>
    <property type="molecule type" value="Genomic_DNA"/>
</dbReference>
<dbReference type="SMART" id="SM00635">
    <property type="entry name" value="BID_2"/>
    <property type="match status" value="1"/>
</dbReference>
<comment type="caution">
    <text evidence="2">The sequence shown here is derived from an EMBL/GenBank/DDBJ whole genome shotgun (WGS) entry which is preliminary data.</text>
</comment>
<reference evidence="2" key="1">
    <citation type="submission" date="2023-06" db="EMBL/GenBank/DDBJ databases">
        <title>Genomic of Parafulvivirga corallium.</title>
        <authorList>
            <person name="Wang G."/>
        </authorList>
    </citation>
    <scope>NUCLEOTIDE SEQUENCE</scope>
    <source>
        <strain evidence="2">BMA10</strain>
    </source>
</reference>
<dbReference type="Pfam" id="PF10517">
    <property type="entry name" value="DM13"/>
    <property type="match status" value="1"/>
</dbReference>
<proteinExistence type="predicted"/>
<dbReference type="Proteomes" id="UP001172082">
    <property type="component" value="Unassembled WGS sequence"/>
</dbReference>
<dbReference type="PROSITE" id="PS51257">
    <property type="entry name" value="PROKAR_LIPOPROTEIN"/>
    <property type="match status" value="1"/>
</dbReference>
<dbReference type="InterPro" id="IPR019545">
    <property type="entry name" value="DM13_domain"/>
</dbReference>
<evidence type="ECO:0000259" key="1">
    <source>
        <dbReference type="PROSITE" id="PS51549"/>
    </source>
</evidence>
<feature type="domain" description="DM13" evidence="1">
    <location>
        <begin position="123"/>
        <end position="222"/>
    </location>
</feature>
<evidence type="ECO:0000313" key="3">
    <source>
        <dbReference type="Proteomes" id="UP001172082"/>
    </source>
</evidence>